<accession>A0A166U170</accession>
<evidence type="ECO:0000256" key="1">
    <source>
        <dbReference type="SAM" id="SignalP"/>
    </source>
</evidence>
<protein>
    <recommendedName>
        <fullName evidence="3">Secreted protein</fullName>
    </recommendedName>
</protein>
<proteinExistence type="predicted"/>
<organism evidence="2">
    <name type="scientific">Athelia psychrophila</name>
    <dbReference type="NCBI Taxonomy" id="1759441"/>
    <lineage>
        <taxon>Eukaryota</taxon>
        <taxon>Fungi</taxon>
        <taxon>Dikarya</taxon>
        <taxon>Basidiomycota</taxon>
        <taxon>Agaricomycotina</taxon>
        <taxon>Agaricomycetes</taxon>
        <taxon>Agaricomycetidae</taxon>
        <taxon>Atheliales</taxon>
        <taxon>Atheliaceae</taxon>
        <taxon>Athelia</taxon>
    </lineage>
</organism>
<feature type="chain" id="PRO_5007880303" description="Secreted protein" evidence="1">
    <location>
        <begin position="20"/>
        <end position="79"/>
    </location>
</feature>
<reference evidence="2" key="1">
    <citation type="journal article" date="2016" name="Mol. Biol. Evol.">
        <title>Comparative Genomics of Early-Diverging Mushroom-Forming Fungi Provides Insights into the Origins of Lignocellulose Decay Capabilities.</title>
        <authorList>
            <person name="Nagy L.G."/>
            <person name="Riley R."/>
            <person name="Tritt A."/>
            <person name="Adam C."/>
            <person name="Daum C."/>
            <person name="Floudas D."/>
            <person name="Sun H."/>
            <person name="Yadav J.S."/>
            <person name="Pangilinan J."/>
            <person name="Larsson K.H."/>
            <person name="Matsuura K."/>
            <person name="Barry K."/>
            <person name="Labutti K."/>
            <person name="Kuo R."/>
            <person name="Ohm R.A."/>
            <person name="Bhattacharya S.S."/>
            <person name="Shirouzu T."/>
            <person name="Yoshinaga Y."/>
            <person name="Martin F.M."/>
            <person name="Grigoriev I.V."/>
            <person name="Hibbett D.S."/>
        </authorList>
    </citation>
    <scope>NUCLEOTIDE SEQUENCE [LARGE SCALE GENOMIC DNA]</scope>
    <source>
        <strain evidence="2">CBS 109695</strain>
    </source>
</reference>
<dbReference type="EMBL" id="KV417490">
    <property type="protein sequence ID" value="KZP31204.1"/>
    <property type="molecule type" value="Genomic_DNA"/>
</dbReference>
<keyword evidence="1" id="KW-0732">Signal</keyword>
<feature type="signal peptide" evidence="1">
    <location>
        <begin position="1"/>
        <end position="19"/>
    </location>
</feature>
<name>A0A166U170_9AGAM</name>
<gene>
    <name evidence="2" type="ORF">FIBSPDRAFT_43983</name>
</gene>
<sequence>MRYCCRFLLFLLLPPLSSSSVLRRLFFVNGSPGTFMGCPAKPRRVWMPAEYMDGIIFRRNGVTSSECIAVPLRPAILFR</sequence>
<dbReference type="AlphaFoldDB" id="A0A166U170"/>
<evidence type="ECO:0008006" key="3">
    <source>
        <dbReference type="Google" id="ProtNLM"/>
    </source>
</evidence>
<evidence type="ECO:0000313" key="2">
    <source>
        <dbReference type="EMBL" id="KZP31204.1"/>
    </source>
</evidence>